<dbReference type="PANTHER" id="PTHR33273:SF4">
    <property type="entry name" value="ENDONUCLEASE_EXONUCLEASE_PHOSPHATASE DOMAIN-CONTAINING PROTEIN"/>
    <property type="match status" value="1"/>
</dbReference>
<protein>
    <recommendedName>
        <fullName evidence="1">Endonuclease/exonuclease/phosphatase domain-containing protein</fullName>
    </recommendedName>
</protein>
<accession>A0A4C1VF29</accession>
<dbReference type="GO" id="GO:0003824">
    <property type="term" value="F:catalytic activity"/>
    <property type="evidence" value="ECO:0007669"/>
    <property type="project" value="InterPro"/>
</dbReference>
<reference evidence="2 3" key="1">
    <citation type="journal article" date="2019" name="Commun. Biol.">
        <title>The bagworm genome reveals a unique fibroin gene that provides high tensile strength.</title>
        <authorList>
            <person name="Kono N."/>
            <person name="Nakamura H."/>
            <person name="Ohtoshi R."/>
            <person name="Tomita M."/>
            <person name="Numata K."/>
            <person name="Arakawa K."/>
        </authorList>
    </citation>
    <scope>NUCLEOTIDE SEQUENCE [LARGE SCALE GENOMIC DNA]</scope>
</reference>
<keyword evidence="3" id="KW-1185">Reference proteome</keyword>
<dbReference type="AlphaFoldDB" id="A0A4C1VF29"/>
<dbReference type="SUPFAM" id="SSF56219">
    <property type="entry name" value="DNase I-like"/>
    <property type="match status" value="1"/>
</dbReference>
<dbReference type="Gene3D" id="3.60.10.10">
    <property type="entry name" value="Endonuclease/exonuclease/phosphatase"/>
    <property type="match status" value="1"/>
</dbReference>
<gene>
    <name evidence="2" type="ORF">EVAR_23768_1</name>
</gene>
<dbReference type="OrthoDB" id="415822at2759"/>
<evidence type="ECO:0000259" key="1">
    <source>
        <dbReference type="Pfam" id="PF03372"/>
    </source>
</evidence>
<proteinExistence type="predicted"/>
<dbReference type="InterPro" id="IPR036691">
    <property type="entry name" value="Endo/exonu/phosph_ase_sf"/>
</dbReference>
<dbReference type="Proteomes" id="UP000299102">
    <property type="component" value="Unassembled WGS sequence"/>
</dbReference>
<evidence type="ECO:0000313" key="3">
    <source>
        <dbReference type="Proteomes" id="UP000299102"/>
    </source>
</evidence>
<comment type="caution">
    <text evidence="2">The sequence shown here is derived from an EMBL/GenBank/DDBJ whole genome shotgun (WGS) entry which is preliminary data.</text>
</comment>
<feature type="domain" description="Endonuclease/exonuclease/phosphatase" evidence="1">
    <location>
        <begin position="20"/>
        <end position="139"/>
    </location>
</feature>
<dbReference type="InterPro" id="IPR005135">
    <property type="entry name" value="Endo/exonuclease/phosphatase"/>
</dbReference>
<dbReference type="EMBL" id="BGZK01000337">
    <property type="protein sequence ID" value="GBP37718.1"/>
    <property type="molecule type" value="Genomic_DNA"/>
</dbReference>
<dbReference type="Pfam" id="PF03372">
    <property type="entry name" value="Exo_endo_phos"/>
    <property type="match status" value="1"/>
</dbReference>
<organism evidence="2 3">
    <name type="scientific">Eumeta variegata</name>
    <name type="common">Bagworm moth</name>
    <name type="synonym">Eumeta japonica</name>
    <dbReference type="NCBI Taxonomy" id="151549"/>
    <lineage>
        <taxon>Eukaryota</taxon>
        <taxon>Metazoa</taxon>
        <taxon>Ecdysozoa</taxon>
        <taxon>Arthropoda</taxon>
        <taxon>Hexapoda</taxon>
        <taxon>Insecta</taxon>
        <taxon>Pterygota</taxon>
        <taxon>Neoptera</taxon>
        <taxon>Endopterygota</taxon>
        <taxon>Lepidoptera</taxon>
        <taxon>Glossata</taxon>
        <taxon>Ditrysia</taxon>
        <taxon>Tineoidea</taxon>
        <taxon>Psychidae</taxon>
        <taxon>Oiketicinae</taxon>
        <taxon>Eumeta</taxon>
    </lineage>
</organism>
<evidence type="ECO:0000313" key="2">
    <source>
        <dbReference type="EMBL" id="GBP37718.1"/>
    </source>
</evidence>
<name>A0A4C1VF29_EUMVA</name>
<dbReference type="PANTHER" id="PTHR33273">
    <property type="entry name" value="DOMAIN-CONTAINING PROTEIN, PUTATIVE-RELATED"/>
    <property type="match status" value="1"/>
</dbReference>
<sequence length="142" mass="15880">MSSLSRGTPEDIGSTKIKILQLNINHCEAARDLLMQTVRDLKFELMLISEPYKHLNDQPWETDRTSKADIWSCGKLPFQSIVKNKSAGFVAASVDGIHIYSCYAPPSLSIVEFTDFLDKLTENAKQHHPVAIAGDFNSWAVD</sequence>